<reference evidence="3" key="1">
    <citation type="submission" date="2017-03" db="EMBL/GenBank/DDBJ databases">
        <title>Phytopthora megakarya and P. palmivora, two closely related causual agents of cacao black pod achieved similar genome size and gene model numbers by different mechanisms.</title>
        <authorList>
            <person name="Ali S."/>
            <person name="Shao J."/>
            <person name="Larry D.J."/>
            <person name="Kronmiller B."/>
            <person name="Shen D."/>
            <person name="Strem M.D."/>
            <person name="Melnick R.L."/>
            <person name="Guiltinan M.J."/>
            <person name="Tyler B.M."/>
            <person name="Meinhardt L.W."/>
            <person name="Bailey B.A."/>
        </authorList>
    </citation>
    <scope>NUCLEOTIDE SEQUENCE [LARGE SCALE GENOMIC DNA]</scope>
    <source>
        <strain evidence="3">zdho120</strain>
    </source>
</reference>
<proteinExistence type="predicted"/>
<protein>
    <submittedName>
        <fullName evidence="2">RxLR effector protein</fullName>
    </submittedName>
</protein>
<feature type="chain" id="PRO_5012104111" evidence="1">
    <location>
        <begin position="20"/>
        <end position="64"/>
    </location>
</feature>
<dbReference type="AlphaFoldDB" id="A0A225UVB7"/>
<gene>
    <name evidence="2" type="ORF">PHMEG_00033663</name>
</gene>
<dbReference type="Proteomes" id="UP000198211">
    <property type="component" value="Unassembled WGS sequence"/>
</dbReference>
<keyword evidence="1" id="KW-0732">Signal</keyword>
<evidence type="ECO:0000313" key="2">
    <source>
        <dbReference type="EMBL" id="OWY96149.1"/>
    </source>
</evidence>
<comment type="caution">
    <text evidence="2">The sequence shown here is derived from an EMBL/GenBank/DDBJ whole genome shotgun (WGS) entry which is preliminary data.</text>
</comment>
<sequence>MRFIVLFVVATIIINIASGLEQHITSKTTGLTRSFDTAITTKRSLRTTETAVANLPDTDKGTYG</sequence>
<name>A0A225UVB7_9STRA</name>
<accession>A0A225UVB7</accession>
<keyword evidence="3" id="KW-1185">Reference proteome</keyword>
<evidence type="ECO:0000256" key="1">
    <source>
        <dbReference type="SAM" id="SignalP"/>
    </source>
</evidence>
<dbReference type="EMBL" id="NBNE01012029">
    <property type="protein sequence ID" value="OWY96149.1"/>
    <property type="molecule type" value="Genomic_DNA"/>
</dbReference>
<evidence type="ECO:0000313" key="3">
    <source>
        <dbReference type="Proteomes" id="UP000198211"/>
    </source>
</evidence>
<organism evidence="2 3">
    <name type="scientific">Phytophthora megakarya</name>
    <dbReference type="NCBI Taxonomy" id="4795"/>
    <lineage>
        <taxon>Eukaryota</taxon>
        <taxon>Sar</taxon>
        <taxon>Stramenopiles</taxon>
        <taxon>Oomycota</taxon>
        <taxon>Peronosporomycetes</taxon>
        <taxon>Peronosporales</taxon>
        <taxon>Peronosporaceae</taxon>
        <taxon>Phytophthora</taxon>
    </lineage>
</organism>
<feature type="signal peptide" evidence="1">
    <location>
        <begin position="1"/>
        <end position="19"/>
    </location>
</feature>